<dbReference type="Pfam" id="PF00873">
    <property type="entry name" value="ACR_tran"/>
    <property type="match status" value="1"/>
</dbReference>
<evidence type="ECO:0000313" key="2">
    <source>
        <dbReference type="EMBL" id="MFC4698996.1"/>
    </source>
</evidence>
<keyword evidence="1" id="KW-1133">Transmembrane helix</keyword>
<dbReference type="Gene3D" id="3.30.70.1440">
    <property type="entry name" value="Multidrug efflux transporter AcrB pore domain"/>
    <property type="match status" value="1"/>
</dbReference>
<evidence type="ECO:0000256" key="1">
    <source>
        <dbReference type="SAM" id="Phobius"/>
    </source>
</evidence>
<dbReference type="SUPFAM" id="SSF82866">
    <property type="entry name" value="Multidrug efflux transporter AcrB transmembrane domain"/>
    <property type="match status" value="2"/>
</dbReference>
<feature type="transmembrane region" description="Helical" evidence="1">
    <location>
        <begin position="528"/>
        <end position="546"/>
    </location>
</feature>
<feature type="transmembrane region" description="Helical" evidence="1">
    <location>
        <begin position="856"/>
        <end position="875"/>
    </location>
</feature>
<keyword evidence="1" id="KW-0472">Membrane</keyword>
<dbReference type="SUPFAM" id="SSF82714">
    <property type="entry name" value="Multidrug efflux transporter AcrB TolC docking domain, DN and DC subdomains"/>
    <property type="match status" value="2"/>
</dbReference>
<feature type="transmembrane region" description="Helical" evidence="1">
    <location>
        <begin position="393"/>
        <end position="417"/>
    </location>
</feature>
<organism evidence="2 3">
    <name type="scientific">Glaciecola siphonariae</name>
    <dbReference type="NCBI Taxonomy" id="521012"/>
    <lineage>
        <taxon>Bacteria</taxon>
        <taxon>Pseudomonadati</taxon>
        <taxon>Pseudomonadota</taxon>
        <taxon>Gammaproteobacteria</taxon>
        <taxon>Alteromonadales</taxon>
        <taxon>Alteromonadaceae</taxon>
        <taxon>Glaciecola</taxon>
    </lineage>
</organism>
<feature type="transmembrane region" description="Helical" evidence="1">
    <location>
        <begin position="344"/>
        <end position="360"/>
    </location>
</feature>
<feature type="transmembrane region" description="Helical" evidence="1">
    <location>
        <begin position="988"/>
        <end position="1008"/>
    </location>
</feature>
<dbReference type="PRINTS" id="PR00702">
    <property type="entry name" value="ACRIFLAVINRP"/>
</dbReference>
<dbReference type="RefSeq" id="WP_382405702.1">
    <property type="nucleotide sequence ID" value="NZ_JBHSGU010000002.1"/>
</dbReference>
<dbReference type="Gene3D" id="3.30.2090.10">
    <property type="entry name" value="Multidrug efflux transporter AcrB TolC docking domain, DN and DC subdomains"/>
    <property type="match status" value="2"/>
</dbReference>
<dbReference type="Gene3D" id="3.30.70.1430">
    <property type="entry name" value="Multidrug efflux transporter AcrB pore domain"/>
    <property type="match status" value="2"/>
</dbReference>
<sequence>MNITYRALKSPSSVFISLILILLLGVMSIYKLPIQLTPDIQQPQISIYSGWRQAAPEEVESVIIEPIENAVKNTPGALRVETQISSGQGTITLTFAVGTDMQEAMLNVLTSLNQTPPLPLDAIDPVVTAGGGSRGGNSVATLLVTKTDTEDIDLSFDMSRYQKVMDEVVEPRLAQIKGVASVNLDSERSRELRIEFNPYKAAAYGVNISDLRQTLNAAQDTSAGLSSVGRRQYTVRFTGQYSLDDLLNMRVAYSDQRPIYLRDIASARETFSDRTSMVGRNGKPAYYIRLVKSNDANTVEVLDELNIAIKELNQGPLKLASLQMELSFDASVHIRNALALVRDNLGLGVLLSCLILSLFFRDVKRTFFVACTIPVSLLVALIALNIFERSINVVSLAGLAFAVGLVIDAAIIVQENISSQKTNSLDRFKTALLGTRQVSAALLASTATTVAIFLPIVFLEGVEGQLFSDLALTLSIAVVSSLLCALTLIPLLNYMFPKHSTKDDPYIHYWHRLSKFVMQLSNSRAKQFSWIAGLLGGAFFIIMTLMPKTDFMPRAPTDGFFFSLVSPPGANIEYLEDEVMQRIKDRLMPYYLGEREPAIKDFNFYVFGTVAGGFIYSADPMRVDELIDITRNEVFLDLPDTQAFVSRASMIQVNSGGDGRNINVDFVGPDLNDLILGAQKTLDLLKESFPEASARAQPSLDIAEPELRLTPNDRRITQAGLNRQDVSVAVQAFTGGLFVNEYFNGNERLNVILRSTPWESVEALSNLPIYTPNSGIQTLGELSHIERTVGPSQLRRVNGNRTVSIIITPPDDMSLEQAQSILQSAILPSIRSEVAESVSVLLSGNTQDLNLAIHQMGINFALAMMILFLLLVGLFKSVIDSLLVLLIMPLALAGGVLALFFLNLFSFQSLDLLTMIGFIILLGLVVNNAILLVDQTRKGESTGLSRQVAVMQAVQQRARPIYLSTLTSLVGMLPLMLVPGAGSEIYRGLASVIVGGMAVCAIFTLILMPCLLQLGTQKNVAAVGRNA</sequence>
<feature type="transmembrane region" description="Helical" evidence="1">
    <location>
        <begin position="912"/>
        <end position="933"/>
    </location>
</feature>
<dbReference type="Gene3D" id="1.20.1640.10">
    <property type="entry name" value="Multidrug efflux transporter AcrB transmembrane domain"/>
    <property type="match status" value="2"/>
</dbReference>
<comment type="caution">
    <text evidence="2">The sequence shown here is derived from an EMBL/GenBank/DDBJ whole genome shotgun (WGS) entry which is preliminary data.</text>
</comment>
<dbReference type="Proteomes" id="UP001595897">
    <property type="component" value="Unassembled WGS sequence"/>
</dbReference>
<dbReference type="PANTHER" id="PTHR32063">
    <property type="match status" value="1"/>
</dbReference>
<feature type="transmembrane region" description="Helical" evidence="1">
    <location>
        <begin position="882"/>
        <end position="906"/>
    </location>
</feature>
<keyword evidence="1" id="KW-0812">Transmembrane</keyword>
<feature type="transmembrane region" description="Helical" evidence="1">
    <location>
        <begin position="12"/>
        <end position="30"/>
    </location>
</feature>
<proteinExistence type="predicted"/>
<dbReference type="PANTHER" id="PTHR32063:SF0">
    <property type="entry name" value="SWARMING MOTILITY PROTEIN SWRC"/>
    <property type="match status" value="1"/>
</dbReference>
<dbReference type="EMBL" id="JBHSGU010000002">
    <property type="protein sequence ID" value="MFC4698996.1"/>
    <property type="molecule type" value="Genomic_DNA"/>
</dbReference>
<name>A0ABV9LR65_9ALTE</name>
<gene>
    <name evidence="2" type="ORF">ACFO4O_02335</name>
</gene>
<protein>
    <submittedName>
        <fullName evidence="2">Efflux RND transporter permease subunit</fullName>
    </submittedName>
</protein>
<evidence type="ECO:0000313" key="3">
    <source>
        <dbReference type="Proteomes" id="UP001595897"/>
    </source>
</evidence>
<feature type="transmembrane region" description="Helical" evidence="1">
    <location>
        <begin position="367"/>
        <end position="387"/>
    </location>
</feature>
<dbReference type="InterPro" id="IPR001036">
    <property type="entry name" value="Acrflvin-R"/>
</dbReference>
<reference evidence="3" key="1">
    <citation type="journal article" date="2019" name="Int. J. Syst. Evol. Microbiol.">
        <title>The Global Catalogue of Microorganisms (GCM) 10K type strain sequencing project: providing services to taxonomists for standard genome sequencing and annotation.</title>
        <authorList>
            <consortium name="The Broad Institute Genomics Platform"/>
            <consortium name="The Broad Institute Genome Sequencing Center for Infectious Disease"/>
            <person name="Wu L."/>
            <person name="Ma J."/>
        </authorList>
    </citation>
    <scope>NUCLEOTIDE SEQUENCE [LARGE SCALE GENOMIC DNA]</scope>
    <source>
        <strain evidence="3">KACC 12507</strain>
    </source>
</reference>
<feature type="transmembrane region" description="Helical" evidence="1">
    <location>
        <begin position="438"/>
        <end position="458"/>
    </location>
</feature>
<feature type="transmembrane region" description="Helical" evidence="1">
    <location>
        <begin position="961"/>
        <end position="982"/>
    </location>
</feature>
<keyword evidence="3" id="KW-1185">Reference proteome</keyword>
<dbReference type="InterPro" id="IPR027463">
    <property type="entry name" value="AcrB_DN_DC_subdom"/>
</dbReference>
<feature type="transmembrane region" description="Helical" evidence="1">
    <location>
        <begin position="470"/>
        <end position="492"/>
    </location>
</feature>
<accession>A0ABV9LR65</accession>
<dbReference type="SUPFAM" id="SSF82693">
    <property type="entry name" value="Multidrug efflux transporter AcrB pore domain, PN1, PN2, PC1 and PC2 subdomains"/>
    <property type="match status" value="2"/>
</dbReference>
<dbReference type="Gene3D" id="3.30.70.1320">
    <property type="entry name" value="Multidrug efflux transporter AcrB pore domain like"/>
    <property type="match status" value="1"/>
</dbReference>